<evidence type="ECO:0000313" key="2">
    <source>
        <dbReference type="EMBL" id="KOA21554.1"/>
    </source>
</evidence>
<feature type="domain" description="Putative restriction endonuclease" evidence="1">
    <location>
        <begin position="14"/>
        <end position="180"/>
    </location>
</feature>
<evidence type="ECO:0000313" key="3">
    <source>
        <dbReference type="Proteomes" id="UP000037043"/>
    </source>
</evidence>
<dbReference type="InterPro" id="IPR012296">
    <property type="entry name" value="Nuclease_put_TT1808"/>
</dbReference>
<dbReference type="STRING" id="36844.SAMN04488501_13310"/>
<keyword evidence="3" id="KW-1185">Reference proteome</keyword>
<dbReference type="SUPFAM" id="SSF52980">
    <property type="entry name" value="Restriction endonuclease-like"/>
    <property type="match status" value="1"/>
</dbReference>
<comment type="caution">
    <text evidence="2">The sequence shown here is derived from an EMBL/GenBank/DDBJ whole genome shotgun (WGS) entry which is preliminary data.</text>
</comment>
<dbReference type="CDD" id="cd06260">
    <property type="entry name" value="DUF820-like"/>
    <property type="match status" value="1"/>
</dbReference>
<proteinExistence type="predicted"/>
<name>A0A0L6ZEY8_9CLOT</name>
<accession>A0A0L6ZEY8</accession>
<protein>
    <recommendedName>
        <fullName evidence="1">Putative restriction endonuclease domain-containing protein</fullName>
    </recommendedName>
</protein>
<dbReference type="PANTHER" id="PTHR36558">
    <property type="entry name" value="GLR1098 PROTEIN"/>
    <property type="match status" value="1"/>
</dbReference>
<organism evidence="2 3">
    <name type="scientific">Clostridium homopropionicum DSM 5847</name>
    <dbReference type="NCBI Taxonomy" id="1121318"/>
    <lineage>
        <taxon>Bacteria</taxon>
        <taxon>Bacillati</taxon>
        <taxon>Bacillota</taxon>
        <taxon>Clostridia</taxon>
        <taxon>Eubacteriales</taxon>
        <taxon>Clostridiaceae</taxon>
        <taxon>Clostridium</taxon>
    </lineage>
</organism>
<dbReference type="InterPro" id="IPR011335">
    <property type="entry name" value="Restrct_endonuc-II-like"/>
</dbReference>
<dbReference type="Gene3D" id="3.90.1570.10">
    <property type="entry name" value="tt1808, chain A"/>
    <property type="match status" value="1"/>
</dbReference>
<gene>
    <name evidence="2" type="ORF">CLHOM_00130</name>
</gene>
<dbReference type="AlphaFoldDB" id="A0A0L6ZEY8"/>
<dbReference type="EMBL" id="LHUR01000004">
    <property type="protein sequence ID" value="KOA21554.1"/>
    <property type="molecule type" value="Genomic_DNA"/>
</dbReference>
<dbReference type="RefSeq" id="WP_052219634.1">
    <property type="nucleotide sequence ID" value="NZ_LHUR01000004.1"/>
</dbReference>
<dbReference type="PATRIC" id="fig|1121318.3.peg.13"/>
<dbReference type="PANTHER" id="PTHR36558:SF1">
    <property type="entry name" value="RESTRICTION ENDONUCLEASE DOMAIN-CONTAINING PROTEIN-RELATED"/>
    <property type="match status" value="1"/>
</dbReference>
<dbReference type="Proteomes" id="UP000037043">
    <property type="component" value="Unassembled WGS sequence"/>
</dbReference>
<dbReference type="Pfam" id="PF05685">
    <property type="entry name" value="Uma2"/>
    <property type="match status" value="1"/>
</dbReference>
<evidence type="ECO:0000259" key="1">
    <source>
        <dbReference type="Pfam" id="PF05685"/>
    </source>
</evidence>
<dbReference type="InterPro" id="IPR008538">
    <property type="entry name" value="Uma2"/>
</dbReference>
<sequence>MATPIKNQQYTYKDYMNWTEEKYEIIEGETYMMSPAPSRIHQEILGNIFFYIKSYLQGKKCKVYAAPFDVRLSKEDYSDENIKTVVQPDITVICDEEKLDDRGAIGAPDFVVEIVSPASTFIDYVKKLNLYGEYGVKEYWIVDPKDKNVLVYKIDENGVYGKPEIYEQENEIKVSIFEDLLIDLRKVF</sequence>
<reference evidence="3" key="1">
    <citation type="submission" date="2015-08" db="EMBL/GenBank/DDBJ databases">
        <title>Genome sequence of the strict anaerobe Clostridium homopropionicum LuHBu1 (DSM 5847T).</title>
        <authorList>
            <person name="Poehlein A."/>
            <person name="Beck M."/>
            <person name="Schiel-Bengelsdorf B."/>
            <person name="Bengelsdorf F.R."/>
            <person name="Daniel R."/>
            <person name="Duerre P."/>
        </authorList>
    </citation>
    <scope>NUCLEOTIDE SEQUENCE [LARGE SCALE GENOMIC DNA]</scope>
    <source>
        <strain evidence="3">DSM 5847</strain>
    </source>
</reference>